<dbReference type="AlphaFoldDB" id="A0AAD4CEX1"/>
<reference evidence="2" key="1">
    <citation type="journal article" date="2019" name="Beilstein J. Org. Chem.">
        <title>Nanangenines: drimane sesquiterpenoids as the dominant metabolite cohort of a novel Australian fungus, Aspergillus nanangensis.</title>
        <authorList>
            <person name="Lacey H.J."/>
            <person name="Gilchrist C.L.M."/>
            <person name="Crombie A."/>
            <person name="Kalaitzis J.A."/>
            <person name="Vuong D."/>
            <person name="Rutledge P.J."/>
            <person name="Turner P."/>
            <person name="Pitt J.I."/>
            <person name="Lacey E."/>
            <person name="Chooi Y.H."/>
            <person name="Piggott A.M."/>
        </authorList>
    </citation>
    <scope>NUCLEOTIDE SEQUENCE</scope>
    <source>
        <strain evidence="2">MST-FP2251</strain>
    </source>
</reference>
<keyword evidence="1" id="KW-0812">Transmembrane</keyword>
<name>A0AAD4CEX1_ASPNN</name>
<keyword evidence="1" id="KW-0472">Membrane</keyword>
<sequence>MVLTRVYTHYSDNDPVPYTYLGLPVSLSSADRDYTAKTYGATTNCELISSKCNLRSVAAFDRYDCPAFNGLLGSELWAEQYFRDETMTNNIARHGTTTNPYYYAAAVVVGQSGGGVPNSTEFVGMLQGGDVFVLGCHTTIYDVEYDRFNQSVSRFIATRSNNSATNIRYSANGYTLDGRYAVQQAVAAATFSETAQEFADKVARAYGKVSLAIAAGSLEKQPAVAIQSREMTLVARVTTTPLITLIVVNLLYVVCGFVFAVVALIASRHEAPDVQARLNIAGIVADRCGQQGVEVASTEELFEEYARIDNRRVAIERVSEGGYEYQLRRRGRLSIWQNPIGLGKVRPHSPVNAE</sequence>
<feature type="transmembrane region" description="Helical" evidence="1">
    <location>
        <begin position="242"/>
        <end position="267"/>
    </location>
</feature>
<evidence type="ECO:0000256" key="1">
    <source>
        <dbReference type="SAM" id="Phobius"/>
    </source>
</evidence>
<reference evidence="2" key="2">
    <citation type="submission" date="2020-02" db="EMBL/GenBank/DDBJ databases">
        <authorList>
            <person name="Gilchrist C.L.M."/>
            <person name="Chooi Y.-H."/>
        </authorList>
    </citation>
    <scope>NUCLEOTIDE SEQUENCE</scope>
    <source>
        <strain evidence="2">MST-FP2251</strain>
    </source>
</reference>
<comment type="caution">
    <text evidence="2">The sequence shown here is derived from an EMBL/GenBank/DDBJ whole genome shotgun (WGS) entry which is preliminary data.</text>
</comment>
<protein>
    <submittedName>
        <fullName evidence="2">Uncharacterized protein</fullName>
    </submittedName>
</protein>
<keyword evidence="1" id="KW-1133">Transmembrane helix</keyword>
<evidence type="ECO:0000313" key="2">
    <source>
        <dbReference type="EMBL" id="KAF9885165.1"/>
    </source>
</evidence>
<keyword evidence="3" id="KW-1185">Reference proteome</keyword>
<gene>
    <name evidence="2" type="ORF">FE257_000691</name>
</gene>
<organism evidence="2 3">
    <name type="scientific">Aspergillus nanangensis</name>
    <dbReference type="NCBI Taxonomy" id="2582783"/>
    <lineage>
        <taxon>Eukaryota</taxon>
        <taxon>Fungi</taxon>
        <taxon>Dikarya</taxon>
        <taxon>Ascomycota</taxon>
        <taxon>Pezizomycotina</taxon>
        <taxon>Eurotiomycetes</taxon>
        <taxon>Eurotiomycetidae</taxon>
        <taxon>Eurotiales</taxon>
        <taxon>Aspergillaceae</taxon>
        <taxon>Aspergillus</taxon>
        <taxon>Aspergillus subgen. Circumdati</taxon>
    </lineage>
</organism>
<dbReference type="EMBL" id="VCAU01000102">
    <property type="protein sequence ID" value="KAF9885165.1"/>
    <property type="molecule type" value="Genomic_DNA"/>
</dbReference>
<proteinExistence type="predicted"/>
<evidence type="ECO:0000313" key="3">
    <source>
        <dbReference type="Proteomes" id="UP001194746"/>
    </source>
</evidence>
<dbReference type="Proteomes" id="UP001194746">
    <property type="component" value="Unassembled WGS sequence"/>
</dbReference>
<accession>A0AAD4CEX1</accession>